<dbReference type="PANTHER" id="PTHR33221:SF15">
    <property type="entry name" value="HTH-TYPE TRANSCRIPTIONAL REGULATOR YWGB-RELATED"/>
    <property type="match status" value="1"/>
</dbReference>
<dbReference type="Proteomes" id="UP000647241">
    <property type="component" value="Unassembled WGS sequence"/>
</dbReference>
<gene>
    <name evidence="1" type="ORF">GCM10011585_08620</name>
</gene>
<reference evidence="1" key="2">
    <citation type="submission" date="2020-09" db="EMBL/GenBank/DDBJ databases">
        <authorList>
            <person name="Sun Q."/>
            <person name="Zhou Y."/>
        </authorList>
    </citation>
    <scope>NUCLEOTIDE SEQUENCE</scope>
    <source>
        <strain evidence="1">CGMCC 1.12997</strain>
    </source>
</reference>
<dbReference type="SUPFAM" id="SSF46785">
    <property type="entry name" value="Winged helix' DNA-binding domain"/>
    <property type="match status" value="1"/>
</dbReference>
<dbReference type="PANTHER" id="PTHR33221">
    <property type="entry name" value="WINGED HELIX-TURN-HELIX TRANSCRIPTIONAL REGULATOR, RRF2 FAMILY"/>
    <property type="match status" value="1"/>
</dbReference>
<dbReference type="Gene3D" id="1.10.10.10">
    <property type="entry name" value="Winged helix-like DNA-binding domain superfamily/Winged helix DNA-binding domain"/>
    <property type="match status" value="1"/>
</dbReference>
<dbReference type="Pfam" id="PF02082">
    <property type="entry name" value="Rrf2"/>
    <property type="match status" value="1"/>
</dbReference>
<dbReference type="PROSITE" id="PS51197">
    <property type="entry name" value="HTH_RRF2_2"/>
    <property type="match status" value="1"/>
</dbReference>
<organism evidence="1 2">
    <name type="scientific">Edaphobacter dinghuensis</name>
    <dbReference type="NCBI Taxonomy" id="1560005"/>
    <lineage>
        <taxon>Bacteria</taxon>
        <taxon>Pseudomonadati</taxon>
        <taxon>Acidobacteriota</taxon>
        <taxon>Terriglobia</taxon>
        <taxon>Terriglobales</taxon>
        <taxon>Acidobacteriaceae</taxon>
        <taxon>Edaphobacter</taxon>
    </lineage>
</organism>
<dbReference type="InterPro" id="IPR036390">
    <property type="entry name" value="WH_DNA-bd_sf"/>
</dbReference>
<protein>
    <submittedName>
        <fullName evidence="1">Rrf2 family transcriptional regulator</fullName>
    </submittedName>
</protein>
<keyword evidence="2" id="KW-1185">Reference proteome</keyword>
<accession>A0A917H6S5</accession>
<sequence length="155" mass="16237">MLRLTKKADYGLMALKYLAEQLSGSAHSAKDIAEAYHIPPQLLAKILQTLAKAGLLVSHAGTNGGYALARPAAEISAFEVIRAIDGPLFITSCITIHGACDLTSTCTIKEPLRKVNDSIKDLLSGIYIADLVEATDGEHPRASAPVGGGLVSIAI</sequence>
<dbReference type="PROSITE" id="PS01332">
    <property type="entry name" value="HTH_RRF2_1"/>
    <property type="match status" value="1"/>
</dbReference>
<dbReference type="GO" id="GO:0005829">
    <property type="term" value="C:cytosol"/>
    <property type="evidence" value="ECO:0007669"/>
    <property type="project" value="TreeGrafter"/>
</dbReference>
<reference evidence="1" key="1">
    <citation type="journal article" date="2014" name="Int. J. Syst. Evol. Microbiol.">
        <title>Complete genome sequence of Corynebacterium casei LMG S-19264T (=DSM 44701T), isolated from a smear-ripened cheese.</title>
        <authorList>
            <consortium name="US DOE Joint Genome Institute (JGI-PGF)"/>
            <person name="Walter F."/>
            <person name="Albersmeier A."/>
            <person name="Kalinowski J."/>
            <person name="Ruckert C."/>
        </authorList>
    </citation>
    <scope>NUCLEOTIDE SEQUENCE</scope>
    <source>
        <strain evidence="1">CGMCC 1.12997</strain>
    </source>
</reference>
<dbReference type="InterPro" id="IPR000944">
    <property type="entry name" value="Tscrpt_reg_Rrf2"/>
</dbReference>
<proteinExistence type="predicted"/>
<dbReference type="GO" id="GO:0003700">
    <property type="term" value="F:DNA-binding transcription factor activity"/>
    <property type="evidence" value="ECO:0007669"/>
    <property type="project" value="TreeGrafter"/>
</dbReference>
<dbReference type="AlphaFoldDB" id="A0A917H6S5"/>
<comment type="caution">
    <text evidence="1">The sequence shown here is derived from an EMBL/GenBank/DDBJ whole genome shotgun (WGS) entry which is preliminary data.</text>
</comment>
<evidence type="ECO:0000313" key="2">
    <source>
        <dbReference type="Proteomes" id="UP000647241"/>
    </source>
</evidence>
<dbReference type="RefSeq" id="WP_188552878.1">
    <property type="nucleotide sequence ID" value="NZ_BMGT01000001.1"/>
</dbReference>
<dbReference type="InterPro" id="IPR030489">
    <property type="entry name" value="TR_Rrf2-type_CS"/>
</dbReference>
<evidence type="ECO:0000313" key="1">
    <source>
        <dbReference type="EMBL" id="GGG68882.1"/>
    </source>
</evidence>
<name>A0A917H6S5_9BACT</name>
<dbReference type="EMBL" id="BMGT01000001">
    <property type="protein sequence ID" value="GGG68882.1"/>
    <property type="molecule type" value="Genomic_DNA"/>
</dbReference>
<dbReference type="InterPro" id="IPR036388">
    <property type="entry name" value="WH-like_DNA-bd_sf"/>
</dbReference>
<dbReference type="NCBIfam" id="TIGR00738">
    <property type="entry name" value="rrf2_super"/>
    <property type="match status" value="1"/>
</dbReference>